<dbReference type="InterPro" id="IPR009057">
    <property type="entry name" value="Homeodomain-like_sf"/>
</dbReference>
<dbReference type="SMART" id="SM00342">
    <property type="entry name" value="HTH_ARAC"/>
    <property type="match status" value="1"/>
</dbReference>
<keyword evidence="2" id="KW-0804">Transcription</keyword>
<evidence type="ECO:0000313" key="6">
    <source>
        <dbReference type="EMBL" id="MFB9096668.1"/>
    </source>
</evidence>
<dbReference type="InterPro" id="IPR018060">
    <property type="entry name" value="HTH_AraC"/>
</dbReference>
<comment type="caution">
    <text evidence="6">The sequence shown here is derived from an EMBL/GenBank/DDBJ whole genome shotgun (WGS) entry which is preliminary data.</text>
</comment>
<feature type="transmembrane region" description="Helical" evidence="4">
    <location>
        <begin position="390"/>
        <end position="410"/>
    </location>
</feature>
<dbReference type="Gene3D" id="1.25.40.10">
    <property type="entry name" value="Tetratricopeptide repeat domain"/>
    <property type="match status" value="2"/>
</dbReference>
<dbReference type="SMART" id="SM00028">
    <property type="entry name" value="TPR"/>
    <property type="match status" value="4"/>
</dbReference>
<dbReference type="Pfam" id="PF12833">
    <property type="entry name" value="HTH_18"/>
    <property type="match status" value="1"/>
</dbReference>
<dbReference type="PROSITE" id="PS01124">
    <property type="entry name" value="HTH_ARAC_FAMILY_2"/>
    <property type="match status" value="1"/>
</dbReference>
<evidence type="ECO:0000256" key="4">
    <source>
        <dbReference type="SAM" id="Phobius"/>
    </source>
</evidence>
<dbReference type="InterPro" id="IPR019734">
    <property type="entry name" value="TPR_rpt"/>
</dbReference>
<sequence length="582" mass="68046">MRIVTLLILLYFNLLTYAQTITLNNNEYLKLQDKARSCLYIDIDSSLYYANKIEKSSNTIHKSFSNGLKAYIFQLKNDSLNARTFLKKAYSFLEKTPNSKEKKFLNAYLLNYDGLIEWRKHNLNLALKKYQEGKMLSESVEDIIQVVKFNANIGLINKEIKNYDVAISTFQNSLVLINKNLNVCPKEELNSIISNIHLSISNCYENKFQEKTDLKKIDSAIYHTQKALHYSRDNSLLKLRSLTSLGNIYFIKDDYKNSKNAYQSALTISLELNMLADYNTLLCNLGHLNYYYKKNKEALIYFTKVDSLYQLGKENLTEEYILSNYYLAKIYSFLGKKEQATKFSKKYLDNYEIMVSKEMKETLEVNNTLNNQVLQKEMLDLNEEYKKEKIATVIIYISGLIFIISIILFFRRKNKLKIEKVKNRAKKYLLEIDATKQKNQQLLDEIQNSKEEKRSNASINLDIEKENEIVEMLLSLETKETFLNQDFTQQYVAKKIKTNTTYLSYVVNKRFGKTFSEYANDLKINYSINQMITNPTYRKYNTQAIAESVGFKSAISFRKSFNKKTGVSPTQFLKNIEENSSK</sequence>
<dbReference type="EMBL" id="JBHMEY010000019">
    <property type="protein sequence ID" value="MFB9096668.1"/>
    <property type="molecule type" value="Genomic_DNA"/>
</dbReference>
<keyword evidence="7" id="KW-1185">Reference proteome</keyword>
<dbReference type="Gene3D" id="1.10.10.60">
    <property type="entry name" value="Homeodomain-like"/>
    <property type="match status" value="2"/>
</dbReference>
<evidence type="ECO:0000256" key="1">
    <source>
        <dbReference type="ARBA" id="ARBA00023015"/>
    </source>
</evidence>
<reference evidence="6 7" key="1">
    <citation type="submission" date="2024-09" db="EMBL/GenBank/DDBJ databases">
        <authorList>
            <person name="Sun Q."/>
            <person name="Mori K."/>
        </authorList>
    </citation>
    <scope>NUCLEOTIDE SEQUENCE [LARGE SCALE GENOMIC DNA]</scope>
    <source>
        <strain evidence="6 7">CECT 7955</strain>
    </source>
</reference>
<keyword evidence="1" id="KW-0805">Transcription regulation</keyword>
<proteinExistence type="predicted"/>
<organism evidence="6 7">
    <name type="scientific">Flavobacterium jumunjinense</name>
    <dbReference type="NCBI Taxonomy" id="998845"/>
    <lineage>
        <taxon>Bacteria</taxon>
        <taxon>Pseudomonadati</taxon>
        <taxon>Bacteroidota</taxon>
        <taxon>Flavobacteriia</taxon>
        <taxon>Flavobacteriales</taxon>
        <taxon>Flavobacteriaceae</taxon>
        <taxon>Flavobacterium</taxon>
    </lineage>
</organism>
<dbReference type="SUPFAM" id="SSF48452">
    <property type="entry name" value="TPR-like"/>
    <property type="match status" value="2"/>
</dbReference>
<dbReference type="InterPro" id="IPR011990">
    <property type="entry name" value="TPR-like_helical_dom_sf"/>
</dbReference>
<keyword evidence="3" id="KW-0175">Coiled coil</keyword>
<keyword evidence="4" id="KW-0472">Membrane</keyword>
<evidence type="ECO:0000256" key="3">
    <source>
        <dbReference type="SAM" id="Coils"/>
    </source>
</evidence>
<feature type="coiled-coil region" evidence="3">
    <location>
        <begin position="418"/>
        <end position="456"/>
    </location>
</feature>
<dbReference type="SUPFAM" id="SSF46689">
    <property type="entry name" value="Homeodomain-like"/>
    <property type="match status" value="1"/>
</dbReference>
<gene>
    <name evidence="6" type="ORF">ACFFVF_09095</name>
</gene>
<keyword evidence="4" id="KW-0812">Transmembrane</keyword>
<evidence type="ECO:0000256" key="2">
    <source>
        <dbReference type="ARBA" id="ARBA00023163"/>
    </source>
</evidence>
<name>A0ABV5GMQ5_9FLAO</name>
<keyword evidence="4" id="KW-1133">Transmembrane helix</keyword>
<dbReference type="Pfam" id="PF13181">
    <property type="entry name" value="TPR_8"/>
    <property type="match status" value="1"/>
</dbReference>
<protein>
    <submittedName>
        <fullName evidence="6">Helix-turn-helix domain-containing protein</fullName>
    </submittedName>
</protein>
<feature type="domain" description="HTH araC/xylS-type" evidence="5">
    <location>
        <begin position="467"/>
        <end position="575"/>
    </location>
</feature>
<accession>A0ABV5GMQ5</accession>
<evidence type="ECO:0000259" key="5">
    <source>
        <dbReference type="PROSITE" id="PS01124"/>
    </source>
</evidence>
<evidence type="ECO:0000313" key="7">
    <source>
        <dbReference type="Proteomes" id="UP001589607"/>
    </source>
</evidence>
<dbReference type="Proteomes" id="UP001589607">
    <property type="component" value="Unassembled WGS sequence"/>
</dbReference>
<dbReference type="RefSeq" id="WP_236457090.1">
    <property type="nucleotide sequence ID" value="NZ_CBCSGE010000017.1"/>
</dbReference>